<proteinExistence type="predicted"/>
<protein>
    <submittedName>
        <fullName evidence="1">Uncharacterized protein</fullName>
    </submittedName>
</protein>
<comment type="caution">
    <text evidence="1">The sequence shown here is derived from an EMBL/GenBank/DDBJ whole genome shotgun (WGS) entry which is preliminary data.</text>
</comment>
<organism evidence="1 2">
    <name type="scientific">Malaciobacter marinus</name>
    <dbReference type="NCBI Taxonomy" id="505249"/>
    <lineage>
        <taxon>Bacteria</taxon>
        <taxon>Pseudomonadati</taxon>
        <taxon>Campylobacterota</taxon>
        <taxon>Epsilonproteobacteria</taxon>
        <taxon>Campylobacterales</taxon>
        <taxon>Arcobacteraceae</taxon>
        <taxon>Malaciobacter</taxon>
    </lineage>
</organism>
<dbReference type="Proteomes" id="UP000239861">
    <property type="component" value="Unassembled WGS sequence"/>
</dbReference>
<dbReference type="RefSeq" id="WP_104412927.1">
    <property type="nucleotide sequence ID" value="NZ_PTIW01000050.1"/>
</dbReference>
<evidence type="ECO:0000313" key="1">
    <source>
        <dbReference type="EMBL" id="PPK57340.1"/>
    </source>
</evidence>
<reference evidence="1 2" key="1">
    <citation type="submission" date="2018-02" db="EMBL/GenBank/DDBJ databases">
        <title>Subsurface microbial communities from deep shales in Ohio and West Virginia, USA.</title>
        <authorList>
            <person name="Wrighton K."/>
        </authorList>
    </citation>
    <scope>NUCLEOTIDE SEQUENCE [LARGE SCALE GENOMIC DNA]</scope>
    <source>
        <strain evidence="1 2">MARC-MIP3H16</strain>
    </source>
</reference>
<gene>
    <name evidence="1" type="ORF">B0F89_15014</name>
</gene>
<evidence type="ECO:0000313" key="2">
    <source>
        <dbReference type="Proteomes" id="UP000239861"/>
    </source>
</evidence>
<dbReference type="AlphaFoldDB" id="A0AB36ZUG0"/>
<accession>A0AB36ZUG0</accession>
<dbReference type="EMBL" id="PTIW01000050">
    <property type="protein sequence ID" value="PPK57340.1"/>
    <property type="molecule type" value="Genomic_DNA"/>
</dbReference>
<name>A0AB36ZUG0_9BACT</name>
<sequence length="79" mass="9284">MTEVLKRLEIIKSSITIEDEEVIELQLMKLQKLNIDDDVKAIVHNLEAINYTKVMKDIESYLTLHNDMYNTPNCQDNLF</sequence>